<dbReference type="GO" id="GO:0005886">
    <property type="term" value="C:plasma membrane"/>
    <property type="evidence" value="ECO:0007669"/>
    <property type="project" value="UniProtKB-SubCell"/>
</dbReference>
<keyword evidence="2" id="KW-1003">Cell membrane</keyword>
<dbReference type="EMBL" id="CP001700">
    <property type="protein sequence ID" value="ACU73547.1"/>
    <property type="molecule type" value="Genomic_DNA"/>
</dbReference>
<accession>C7PZN2</accession>
<proteinExistence type="predicted"/>
<dbReference type="PANTHER" id="PTHR30086:SF20">
    <property type="entry name" value="ARGININE EXPORTER PROTEIN ARGO-RELATED"/>
    <property type="match status" value="1"/>
</dbReference>
<evidence type="ECO:0000256" key="1">
    <source>
        <dbReference type="ARBA" id="ARBA00004651"/>
    </source>
</evidence>
<keyword evidence="5 6" id="KW-0472">Membrane</keyword>
<dbReference type="HOGENOM" id="CLU_079569_3_2_11"/>
<feature type="transmembrane region" description="Helical" evidence="6">
    <location>
        <begin position="190"/>
        <end position="211"/>
    </location>
</feature>
<reference evidence="7 8" key="1">
    <citation type="journal article" date="2009" name="Stand. Genomic Sci.">
        <title>Complete genome sequence of Catenulispora acidiphila type strain (ID 139908).</title>
        <authorList>
            <person name="Copeland A."/>
            <person name="Lapidus A."/>
            <person name="Glavina Del Rio T."/>
            <person name="Nolan M."/>
            <person name="Lucas S."/>
            <person name="Chen F."/>
            <person name="Tice H."/>
            <person name="Cheng J.F."/>
            <person name="Bruce D."/>
            <person name="Goodwin L."/>
            <person name="Pitluck S."/>
            <person name="Mikhailova N."/>
            <person name="Pati A."/>
            <person name="Ivanova N."/>
            <person name="Mavromatis K."/>
            <person name="Chen A."/>
            <person name="Palaniappan K."/>
            <person name="Chain P."/>
            <person name="Land M."/>
            <person name="Hauser L."/>
            <person name="Chang Y.J."/>
            <person name="Jeffries C.D."/>
            <person name="Chertkov O."/>
            <person name="Brettin T."/>
            <person name="Detter J.C."/>
            <person name="Han C."/>
            <person name="Ali Z."/>
            <person name="Tindall B.J."/>
            <person name="Goker M."/>
            <person name="Bristow J."/>
            <person name="Eisen J.A."/>
            <person name="Markowitz V."/>
            <person name="Hugenholtz P."/>
            <person name="Kyrpides N.C."/>
            <person name="Klenk H.P."/>
        </authorList>
    </citation>
    <scope>NUCLEOTIDE SEQUENCE [LARGE SCALE GENOMIC DNA]</scope>
    <source>
        <strain evidence="8">DSM 44928 / JCM 14897 / NBRC 102108 / NRRL B-24433 / ID139908</strain>
    </source>
</reference>
<dbReference type="Pfam" id="PF01810">
    <property type="entry name" value="LysE"/>
    <property type="match status" value="1"/>
</dbReference>
<dbReference type="OrthoDB" id="3175972at2"/>
<protein>
    <submittedName>
        <fullName evidence="7">Lysine exporter protein (LYSE/YGGA)</fullName>
    </submittedName>
</protein>
<comment type="subcellular location">
    <subcellularLocation>
        <location evidence="1">Cell membrane</location>
        <topology evidence="1">Multi-pass membrane protein</topology>
    </subcellularLocation>
</comment>
<evidence type="ECO:0000256" key="4">
    <source>
        <dbReference type="ARBA" id="ARBA00022989"/>
    </source>
</evidence>
<dbReference type="eggNOG" id="COG1280">
    <property type="taxonomic scope" value="Bacteria"/>
</dbReference>
<gene>
    <name evidence="7" type="ordered locus">Caci_4686</name>
</gene>
<dbReference type="InParanoid" id="C7PZN2"/>
<organism evidence="7 8">
    <name type="scientific">Catenulispora acidiphila (strain DSM 44928 / JCM 14897 / NBRC 102108 / NRRL B-24433 / ID139908)</name>
    <dbReference type="NCBI Taxonomy" id="479433"/>
    <lineage>
        <taxon>Bacteria</taxon>
        <taxon>Bacillati</taxon>
        <taxon>Actinomycetota</taxon>
        <taxon>Actinomycetes</taxon>
        <taxon>Catenulisporales</taxon>
        <taxon>Catenulisporaceae</taxon>
        <taxon>Catenulispora</taxon>
    </lineage>
</organism>
<dbReference type="GO" id="GO:0015171">
    <property type="term" value="F:amino acid transmembrane transporter activity"/>
    <property type="evidence" value="ECO:0007669"/>
    <property type="project" value="TreeGrafter"/>
</dbReference>
<dbReference type="PANTHER" id="PTHR30086">
    <property type="entry name" value="ARGININE EXPORTER PROTEIN ARGO"/>
    <property type="match status" value="1"/>
</dbReference>
<dbReference type="InterPro" id="IPR001123">
    <property type="entry name" value="LeuE-type"/>
</dbReference>
<dbReference type="RefSeq" id="WP_015793276.1">
    <property type="nucleotide sequence ID" value="NC_013131.1"/>
</dbReference>
<dbReference type="Proteomes" id="UP000000851">
    <property type="component" value="Chromosome"/>
</dbReference>
<feature type="transmembrane region" description="Helical" evidence="6">
    <location>
        <begin position="41"/>
        <end position="65"/>
    </location>
</feature>
<feature type="transmembrane region" description="Helical" evidence="6">
    <location>
        <begin position="112"/>
        <end position="134"/>
    </location>
</feature>
<keyword evidence="8" id="KW-1185">Reference proteome</keyword>
<keyword evidence="3 6" id="KW-0812">Transmembrane</keyword>
<feature type="transmembrane region" description="Helical" evidence="6">
    <location>
        <begin position="146"/>
        <end position="170"/>
    </location>
</feature>
<evidence type="ECO:0000313" key="8">
    <source>
        <dbReference type="Proteomes" id="UP000000851"/>
    </source>
</evidence>
<evidence type="ECO:0000256" key="5">
    <source>
        <dbReference type="ARBA" id="ARBA00023136"/>
    </source>
</evidence>
<keyword evidence="4 6" id="KW-1133">Transmembrane helix</keyword>
<dbReference type="AlphaFoldDB" id="C7PZN2"/>
<feature type="transmembrane region" description="Helical" evidence="6">
    <location>
        <begin position="6"/>
        <end position="29"/>
    </location>
</feature>
<evidence type="ECO:0000256" key="6">
    <source>
        <dbReference type="SAM" id="Phobius"/>
    </source>
</evidence>
<name>C7PZN2_CATAD</name>
<dbReference type="PIRSF" id="PIRSF006324">
    <property type="entry name" value="LeuE"/>
    <property type="match status" value="1"/>
</dbReference>
<evidence type="ECO:0000313" key="7">
    <source>
        <dbReference type="EMBL" id="ACU73547.1"/>
    </source>
</evidence>
<sequence precursor="true">MVTMSQLMLVAGAALIFALVPGPAVVFIVTRSVDQTRRAGMASGLGVACGNQALVIAAAFGLSALLATSEIAYDVVRFAGAAYLVYLGVRRLLDRSLPSETGDVAPKPLSRLYGQGVVVGVLNPKAALFFFSFLPQFVSPGHGAVAVQMLILGTLVVAITLVSDCCYAALAGGVAQTLLRKPKVVRRQQIVAGCVYIGLGVAAAVSGPSHATAKAH</sequence>
<evidence type="ECO:0000256" key="2">
    <source>
        <dbReference type="ARBA" id="ARBA00022475"/>
    </source>
</evidence>
<evidence type="ECO:0000256" key="3">
    <source>
        <dbReference type="ARBA" id="ARBA00022692"/>
    </source>
</evidence>
<dbReference type="KEGG" id="cai:Caci_4686"/>